<evidence type="ECO:0000259" key="16">
    <source>
        <dbReference type="PROSITE" id="PS51747"/>
    </source>
</evidence>
<gene>
    <name evidence="17" type="ORF">DLJ54_05665</name>
</gene>
<dbReference type="Gene3D" id="3.40.140.10">
    <property type="entry name" value="Cytidine Deaminase, domain 2"/>
    <property type="match status" value="1"/>
</dbReference>
<name>A0A364V5M0_9CORY</name>
<evidence type="ECO:0000256" key="10">
    <source>
        <dbReference type="ARBA" id="ARBA00049252"/>
    </source>
</evidence>
<dbReference type="Pfam" id="PF00383">
    <property type="entry name" value="dCMP_cyt_deam_1"/>
    <property type="match status" value="1"/>
</dbReference>
<evidence type="ECO:0000313" key="18">
    <source>
        <dbReference type="Proteomes" id="UP000251577"/>
    </source>
</evidence>
<evidence type="ECO:0000256" key="13">
    <source>
        <dbReference type="PIRSR" id="PIRSR606262-2"/>
    </source>
</evidence>
<reference evidence="17 18" key="1">
    <citation type="journal article" date="2018" name="Syst. Appl. Microbiol.">
        <title>Corynebacterium heidelbergense sp. nov., isolated from the preen glands of Egyptian geese (Alopochen aegyptiacus).</title>
        <authorList>
            <person name="Braun M.S."/>
            <person name="Wang E."/>
            <person name="Zimmermann S."/>
            <person name="Wink M."/>
        </authorList>
    </citation>
    <scope>NUCLEOTIDE SEQUENCE [LARGE SCALE GENOMIC DNA]</scope>
    <source>
        <strain evidence="17 18">647</strain>
    </source>
</reference>
<comment type="cofactor">
    <cofactor evidence="1 14 15">
        <name>Zn(2+)</name>
        <dbReference type="ChEBI" id="CHEBI:29105"/>
    </cofactor>
</comment>
<feature type="binding site" evidence="14">
    <location>
        <position position="53"/>
    </location>
    <ligand>
        <name>Zn(2+)</name>
        <dbReference type="ChEBI" id="CHEBI:29105"/>
        <note>catalytic</note>
    </ligand>
</feature>
<dbReference type="SUPFAM" id="SSF53927">
    <property type="entry name" value="Cytidine deaminase-like"/>
    <property type="match status" value="1"/>
</dbReference>
<evidence type="ECO:0000313" key="17">
    <source>
        <dbReference type="EMBL" id="RAV31945.1"/>
    </source>
</evidence>
<keyword evidence="6 14" id="KW-0479">Metal-binding</keyword>
<dbReference type="GO" id="GO:0072527">
    <property type="term" value="P:pyrimidine-containing compound metabolic process"/>
    <property type="evidence" value="ECO:0007669"/>
    <property type="project" value="UniProtKB-ARBA"/>
</dbReference>
<keyword evidence="18" id="KW-1185">Reference proteome</keyword>
<dbReference type="AlphaFoldDB" id="A0A364V5M0"/>
<feature type="domain" description="CMP/dCMP-type deaminase" evidence="16">
    <location>
        <begin position="1"/>
        <end position="140"/>
    </location>
</feature>
<evidence type="ECO:0000256" key="2">
    <source>
        <dbReference type="ARBA" id="ARBA00003949"/>
    </source>
</evidence>
<dbReference type="InterPro" id="IPR016193">
    <property type="entry name" value="Cytidine_deaminase-like"/>
</dbReference>
<evidence type="ECO:0000256" key="6">
    <source>
        <dbReference type="ARBA" id="ARBA00022723"/>
    </source>
</evidence>
<comment type="similarity">
    <text evidence="3 15">Belongs to the cytidine and deoxycytidylate deaminase family.</text>
</comment>
<evidence type="ECO:0000256" key="4">
    <source>
        <dbReference type="ARBA" id="ARBA00012783"/>
    </source>
</evidence>
<sequence>MSPDALLDRAREAAAHAYAPYSTFPVGCALLLQDGSVVTGCNVENASYGLSMCAERGAISRMIIETGANRPPSDDSAPPRPKIVLAAIAGLKAAPCYPCGACRQVLHEFDCGAIVVEDNETKGPVVIDFADLLPHAFGPADL</sequence>
<organism evidence="17 18">
    <name type="scientific">Corynebacterium heidelbergense</name>
    <dbReference type="NCBI Taxonomy" id="2055947"/>
    <lineage>
        <taxon>Bacteria</taxon>
        <taxon>Bacillati</taxon>
        <taxon>Actinomycetota</taxon>
        <taxon>Actinomycetes</taxon>
        <taxon>Mycobacteriales</taxon>
        <taxon>Corynebacteriaceae</taxon>
        <taxon>Corynebacterium</taxon>
    </lineage>
</organism>
<dbReference type="InterPro" id="IPR050202">
    <property type="entry name" value="Cyt/Deoxycyt_deaminase"/>
</dbReference>
<dbReference type="GO" id="GO:0004126">
    <property type="term" value="F:cytidine deaminase activity"/>
    <property type="evidence" value="ECO:0007669"/>
    <property type="project" value="UniProtKB-UniRule"/>
</dbReference>
<dbReference type="NCBIfam" id="TIGR01354">
    <property type="entry name" value="cyt_deam_tetra"/>
    <property type="match status" value="1"/>
</dbReference>
<dbReference type="NCBIfam" id="NF004064">
    <property type="entry name" value="PRK05578.1"/>
    <property type="match status" value="1"/>
</dbReference>
<evidence type="ECO:0000256" key="8">
    <source>
        <dbReference type="ARBA" id="ARBA00022833"/>
    </source>
</evidence>
<evidence type="ECO:0000256" key="14">
    <source>
        <dbReference type="PIRSR" id="PIRSR606262-3"/>
    </source>
</evidence>
<dbReference type="EMBL" id="QHCV01000047">
    <property type="protein sequence ID" value="RAV31945.1"/>
    <property type="molecule type" value="Genomic_DNA"/>
</dbReference>
<evidence type="ECO:0000256" key="5">
    <source>
        <dbReference type="ARBA" id="ARBA00018266"/>
    </source>
</evidence>
<keyword evidence="7 15" id="KW-0378">Hydrolase</keyword>
<dbReference type="EC" id="3.5.4.5" evidence="4 15"/>
<keyword evidence="8 14" id="KW-0862">Zinc</keyword>
<dbReference type="CDD" id="cd01283">
    <property type="entry name" value="cytidine_deaminase"/>
    <property type="match status" value="1"/>
</dbReference>
<evidence type="ECO:0000256" key="7">
    <source>
        <dbReference type="ARBA" id="ARBA00022801"/>
    </source>
</evidence>
<evidence type="ECO:0000256" key="12">
    <source>
        <dbReference type="PIRSR" id="PIRSR606262-1"/>
    </source>
</evidence>
<dbReference type="InterPro" id="IPR006262">
    <property type="entry name" value="Cyt_deam_tetra"/>
</dbReference>
<protein>
    <recommendedName>
        <fullName evidence="5 15">Cytidine deaminase</fullName>
        <ecNumber evidence="4 15">3.5.4.5</ecNumber>
    </recommendedName>
    <alternativeName>
        <fullName evidence="9 15">Cytidine aminohydrolase</fullName>
    </alternativeName>
</protein>
<evidence type="ECO:0000256" key="3">
    <source>
        <dbReference type="ARBA" id="ARBA00006576"/>
    </source>
</evidence>
<dbReference type="PANTHER" id="PTHR11644">
    <property type="entry name" value="CYTIDINE DEAMINASE"/>
    <property type="match status" value="1"/>
</dbReference>
<feature type="active site" description="Proton donor" evidence="12">
    <location>
        <position position="55"/>
    </location>
</feature>
<accession>A0A364V5M0</accession>
<comment type="catalytic activity">
    <reaction evidence="10 15">
        <text>2'-deoxycytidine + H2O + H(+) = 2'-deoxyuridine + NH4(+)</text>
        <dbReference type="Rhea" id="RHEA:13433"/>
        <dbReference type="ChEBI" id="CHEBI:15377"/>
        <dbReference type="ChEBI" id="CHEBI:15378"/>
        <dbReference type="ChEBI" id="CHEBI:15698"/>
        <dbReference type="ChEBI" id="CHEBI:16450"/>
        <dbReference type="ChEBI" id="CHEBI:28938"/>
        <dbReference type="EC" id="3.5.4.5"/>
    </reaction>
</comment>
<dbReference type="GO" id="GO:0055086">
    <property type="term" value="P:nucleobase-containing small molecule metabolic process"/>
    <property type="evidence" value="ECO:0007669"/>
    <property type="project" value="UniProtKB-ARBA"/>
</dbReference>
<feature type="binding site" evidence="14">
    <location>
        <position position="99"/>
    </location>
    <ligand>
        <name>Zn(2+)</name>
        <dbReference type="ChEBI" id="CHEBI:29105"/>
        <note>catalytic</note>
    </ligand>
</feature>
<dbReference type="Proteomes" id="UP000251577">
    <property type="component" value="Unassembled WGS sequence"/>
</dbReference>
<comment type="catalytic activity">
    <reaction evidence="11 15">
        <text>cytidine + H2O + H(+) = uridine + NH4(+)</text>
        <dbReference type="Rhea" id="RHEA:16069"/>
        <dbReference type="ChEBI" id="CHEBI:15377"/>
        <dbReference type="ChEBI" id="CHEBI:15378"/>
        <dbReference type="ChEBI" id="CHEBI:16704"/>
        <dbReference type="ChEBI" id="CHEBI:17562"/>
        <dbReference type="ChEBI" id="CHEBI:28938"/>
        <dbReference type="EC" id="3.5.4.5"/>
    </reaction>
</comment>
<feature type="binding site" evidence="14">
    <location>
        <position position="102"/>
    </location>
    <ligand>
        <name>Zn(2+)</name>
        <dbReference type="ChEBI" id="CHEBI:29105"/>
        <note>catalytic</note>
    </ligand>
</feature>
<feature type="binding site" evidence="13">
    <location>
        <begin position="42"/>
        <end position="48"/>
    </location>
    <ligand>
        <name>substrate</name>
    </ligand>
</feature>
<evidence type="ECO:0000256" key="15">
    <source>
        <dbReference type="RuleBase" id="RU364006"/>
    </source>
</evidence>
<comment type="caution">
    <text evidence="17">The sequence shown here is derived from an EMBL/GenBank/DDBJ whole genome shotgun (WGS) entry which is preliminary data.</text>
</comment>
<evidence type="ECO:0000256" key="9">
    <source>
        <dbReference type="ARBA" id="ARBA00032005"/>
    </source>
</evidence>
<evidence type="ECO:0000256" key="1">
    <source>
        <dbReference type="ARBA" id="ARBA00001947"/>
    </source>
</evidence>
<proteinExistence type="inferred from homology"/>
<dbReference type="GO" id="GO:0008270">
    <property type="term" value="F:zinc ion binding"/>
    <property type="evidence" value="ECO:0007669"/>
    <property type="project" value="UniProtKB-UniRule"/>
</dbReference>
<dbReference type="PANTHER" id="PTHR11644:SF2">
    <property type="entry name" value="CYTIDINE DEAMINASE"/>
    <property type="match status" value="1"/>
</dbReference>
<dbReference type="PROSITE" id="PS51747">
    <property type="entry name" value="CYT_DCMP_DEAMINASES_2"/>
    <property type="match status" value="1"/>
</dbReference>
<dbReference type="InterPro" id="IPR002125">
    <property type="entry name" value="CMP_dCMP_dom"/>
</dbReference>
<dbReference type="RefSeq" id="WP_113630813.1">
    <property type="nucleotide sequence ID" value="NZ_QHCV01000047.1"/>
</dbReference>
<comment type="function">
    <text evidence="2 15">This enzyme scavenges exogenous and endogenous cytidine and 2'-deoxycytidine for UMP synthesis.</text>
</comment>
<dbReference type="GO" id="GO:0005829">
    <property type="term" value="C:cytosol"/>
    <property type="evidence" value="ECO:0007669"/>
    <property type="project" value="TreeGrafter"/>
</dbReference>
<evidence type="ECO:0000256" key="11">
    <source>
        <dbReference type="ARBA" id="ARBA00049558"/>
    </source>
</evidence>